<evidence type="ECO:0000256" key="5">
    <source>
        <dbReference type="ARBA" id="ARBA00023273"/>
    </source>
</evidence>
<comment type="subcellular location">
    <subcellularLocation>
        <location evidence="1">Cell projection</location>
        <location evidence="1">Cilium</location>
    </subcellularLocation>
    <subcellularLocation>
        <location evidence="2">Cytoplasm</location>
    </subcellularLocation>
</comment>
<accession>A0AAV1F9V1</accession>
<evidence type="ECO:0000256" key="4">
    <source>
        <dbReference type="ARBA" id="ARBA00023069"/>
    </source>
</evidence>
<reference evidence="8" key="1">
    <citation type="submission" date="2023-08" db="EMBL/GenBank/DDBJ databases">
        <authorList>
            <person name="Alioto T."/>
            <person name="Alioto T."/>
            <person name="Gomez Garrido J."/>
        </authorList>
    </citation>
    <scope>NUCLEOTIDE SEQUENCE</scope>
</reference>
<dbReference type="InterPro" id="IPR053879">
    <property type="entry name" value="HYDIN_VesB_CFA65-like_Ig"/>
</dbReference>
<evidence type="ECO:0000256" key="3">
    <source>
        <dbReference type="ARBA" id="ARBA00022490"/>
    </source>
</evidence>
<keyword evidence="3" id="KW-0963">Cytoplasm</keyword>
<keyword evidence="5" id="KW-0966">Cell projection</keyword>
<evidence type="ECO:0000256" key="2">
    <source>
        <dbReference type="ARBA" id="ARBA00004496"/>
    </source>
</evidence>
<dbReference type="EMBL" id="OY660868">
    <property type="protein sequence ID" value="CAJ1057504.1"/>
    <property type="molecule type" value="Genomic_DNA"/>
</dbReference>
<dbReference type="GO" id="GO:0005930">
    <property type="term" value="C:axoneme"/>
    <property type="evidence" value="ECO:0007669"/>
    <property type="project" value="TreeGrafter"/>
</dbReference>
<evidence type="ECO:0000259" key="7">
    <source>
        <dbReference type="Pfam" id="PF22544"/>
    </source>
</evidence>
<proteinExistence type="predicted"/>
<evidence type="ECO:0000313" key="8">
    <source>
        <dbReference type="EMBL" id="CAJ1057504.1"/>
    </source>
</evidence>
<keyword evidence="4" id="KW-0969">Cilium</keyword>
<dbReference type="InterPro" id="IPR033305">
    <property type="entry name" value="Hydin-like"/>
</dbReference>
<dbReference type="Pfam" id="PF14874">
    <property type="entry name" value="PapD-like"/>
    <property type="match status" value="1"/>
</dbReference>
<gene>
    <name evidence="8" type="ORF">XNOV1_A001114</name>
</gene>
<feature type="domain" description="HYDIN/VesB/CFA65-like Ig-like" evidence="7">
    <location>
        <begin position="444"/>
        <end position="544"/>
    </location>
</feature>
<keyword evidence="9" id="KW-1185">Reference proteome</keyword>
<dbReference type="GO" id="GO:1904158">
    <property type="term" value="P:axonemal central apparatus assembly"/>
    <property type="evidence" value="ECO:0007669"/>
    <property type="project" value="TreeGrafter"/>
</dbReference>
<dbReference type="AlphaFoldDB" id="A0AAV1F9V1"/>
<organism evidence="8 9">
    <name type="scientific">Xyrichtys novacula</name>
    <name type="common">Pearly razorfish</name>
    <name type="synonym">Hemipteronotus novacula</name>
    <dbReference type="NCBI Taxonomy" id="13765"/>
    <lineage>
        <taxon>Eukaryota</taxon>
        <taxon>Metazoa</taxon>
        <taxon>Chordata</taxon>
        <taxon>Craniata</taxon>
        <taxon>Vertebrata</taxon>
        <taxon>Euteleostomi</taxon>
        <taxon>Actinopterygii</taxon>
        <taxon>Neopterygii</taxon>
        <taxon>Teleostei</taxon>
        <taxon>Neoteleostei</taxon>
        <taxon>Acanthomorphata</taxon>
        <taxon>Eupercaria</taxon>
        <taxon>Labriformes</taxon>
        <taxon>Labridae</taxon>
        <taxon>Xyrichtys</taxon>
    </lineage>
</organism>
<feature type="domain" description="HYDIN/VesB/CFA65-like Ig-like" evidence="7">
    <location>
        <begin position="182"/>
        <end position="274"/>
    </location>
</feature>
<feature type="region of interest" description="Disordered" evidence="6">
    <location>
        <begin position="932"/>
        <end position="987"/>
    </location>
</feature>
<protein>
    <submittedName>
        <fullName evidence="8">Hydrocephalus-inducing protein homolog isoform X3</fullName>
    </submittedName>
</protein>
<name>A0AAV1F9V1_XYRNO</name>
<evidence type="ECO:0000313" key="9">
    <source>
        <dbReference type="Proteomes" id="UP001178508"/>
    </source>
</evidence>
<dbReference type="Pfam" id="PF22544">
    <property type="entry name" value="HYDIN_VesB_CFA65-like_Ig"/>
    <property type="match status" value="2"/>
</dbReference>
<sequence length="1225" mass="136125">MTAVQIPPRKKKSLLSKLKLVLKEDKPRRVIPSVYTQEMLHSTEERLANTKEVHPPCILELLDMSKTTHHKLSLVDTDQPLFQPFPSELVFQNVTPAQTYQLPLLLFNNDKVSRQVKVEQQDSEFFHVVGPEGGGCKVAPGLSATFTVFFAPQEDKDYHHSLVCVTERERFEVPIHAIGPRAILDFRDEFHLPVCPVKTSTQRTHFVRNVGNSEAKFTLHTQRPFSVTPSSGTLDVGEGMQVTVDFNPMTVGDHSRDLLLHYHTGEEVYISLYGVCEEVNIQLDRDFVLLPKTYVSLASAQTVSLINKSDTPLQYCWTTWPSLQEEALNLLRGSSALLLKEEEEKERLLYLCESDPTAIHRLPLLSRALQEQRSQAVRDHLLAFSHNCITVEPAEGEIWPNMTAQFSIIFKPDEAKLYQHTIYCDVAGCESRLPLTIKGEGLGPQLQLSYDLMDMKNVFIGGKDTYEVIMWNTGLTEAPFRLSSPDTTFGCCFSFSPEEGVVPSGASQIVTVTFHSQILGTFSEDLLLTVTGQPQPLTLTFRGCVIGPIFHFNISEFNFGTVAFGFPQTLVCTLFNTSFVPMTFGLRVLGDGSGSPSVTSSTWQGSTTKDLRGHPVEFTISPAAGSVRALSNITIKLTLCSNTVKRYRLALVVDIEGVGEEIMTLPINARCVVPDVVVETPVLDFQRCFLNHPYKQQVKLTNTSSLPVCCGLLDQTHEESPSLVFGSPEPRGVILPHQSKKIPVFLLAKALGELHNTLRIAVFGSIQPPLVVSLSCIGQGPIVHVQNPQLDFGTIPVLTDIARVLHLSNHSPIPACFTARVCHKKSFWYVEPSEGELPPESQLELKVVAHLKDTLLFQARLEVSIQDSQTHNIPLSATGTGTTIVSDRPLGPRLELGTYLSHETCQYHFKLTNHGQRVHLLYWSMESPLLSPKPRKGNLSGKTTQPPISAPRTKDTQDLPSPKPCKGNLSGKTILPPISAPRKKDTQDLTPSLFISRDQPVFSLSPARVELFPGCSVDMVLTGTSDSPKDVRERLVCRGIVGQRASNEHIMSVDVNCRFLAPVLSFSSKQLNFYTEKVPGENLVPLYEKLVLKNVSSLPLSMELSLVEPFSFCETSEAFSPMTTKSMVLGDGGQAELWVCFNPAFCQDRVSRVVDQFLEVYYPQQDMVELHAEVHFPNLHFSSTTVDFGCVLNCTETQKVILVTNCSPLPVSYQWAFLEDHCTMG</sequence>
<dbReference type="GO" id="GO:0003341">
    <property type="term" value="P:cilium movement"/>
    <property type="evidence" value="ECO:0007669"/>
    <property type="project" value="TreeGrafter"/>
</dbReference>
<dbReference type="Proteomes" id="UP001178508">
    <property type="component" value="Chromosome 5"/>
</dbReference>
<dbReference type="PANTHER" id="PTHR23053">
    <property type="entry name" value="DLEC1 DELETED IN LUNG AND ESOPHAGEAL CANCER 1"/>
    <property type="match status" value="1"/>
</dbReference>
<dbReference type="PANTHER" id="PTHR23053:SF0">
    <property type="entry name" value="HYDROCEPHALUS-INDUCING PROTEIN HOMOLOG"/>
    <property type="match status" value="1"/>
</dbReference>
<evidence type="ECO:0000256" key="1">
    <source>
        <dbReference type="ARBA" id="ARBA00004138"/>
    </source>
</evidence>
<dbReference type="InterPro" id="IPR013783">
    <property type="entry name" value="Ig-like_fold"/>
</dbReference>
<evidence type="ECO:0000256" key="6">
    <source>
        <dbReference type="SAM" id="MobiDB-lite"/>
    </source>
</evidence>
<dbReference type="Gene3D" id="2.60.40.10">
    <property type="entry name" value="Immunoglobulins"/>
    <property type="match status" value="8"/>
</dbReference>